<feature type="chain" id="PRO_5040299711" description="Adenosine deaminase" evidence="11">
    <location>
        <begin position="27"/>
        <end position="508"/>
    </location>
</feature>
<protein>
    <recommendedName>
        <fullName evidence="5">Adenosine deaminase</fullName>
        <ecNumber evidence="4">3.5.4.4</ecNumber>
    </recommendedName>
</protein>
<dbReference type="GO" id="GO:0004000">
    <property type="term" value="F:adenosine deaminase activity"/>
    <property type="evidence" value="ECO:0007669"/>
    <property type="project" value="InterPro"/>
</dbReference>
<evidence type="ECO:0000313" key="15">
    <source>
        <dbReference type="Proteomes" id="UP001153709"/>
    </source>
</evidence>
<evidence type="ECO:0000256" key="4">
    <source>
        <dbReference type="ARBA" id="ARBA00012784"/>
    </source>
</evidence>
<accession>A0A9N9XED9</accession>
<keyword evidence="9" id="KW-0378">Hydrolase</keyword>
<dbReference type="NCBIfam" id="TIGR01431">
    <property type="entry name" value="adm_rel"/>
    <property type="match status" value="1"/>
</dbReference>
<evidence type="ECO:0000256" key="7">
    <source>
        <dbReference type="ARBA" id="ARBA00022723"/>
    </source>
</evidence>
<dbReference type="GO" id="GO:0006154">
    <property type="term" value="P:adenosine catabolic process"/>
    <property type="evidence" value="ECO:0007669"/>
    <property type="project" value="InterPro"/>
</dbReference>
<organism evidence="14 15">
    <name type="scientific">Diabrotica balteata</name>
    <name type="common">Banded cucumber beetle</name>
    <dbReference type="NCBI Taxonomy" id="107213"/>
    <lineage>
        <taxon>Eukaryota</taxon>
        <taxon>Metazoa</taxon>
        <taxon>Ecdysozoa</taxon>
        <taxon>Arthropoda</taxon>
        <taxon>Hexapoda</taxon>
        <taxon>Insecta</taxon>
        <taxon>Pterygota</taxon>
        <taxon>Neoptera</taxon>
        <taxon>Endopterygota</taxon>
        <taxon>Coleoptera</taxon>
        <taxon>Polyphaga</taxon>
        <taxon>Cucujiformia</taxon>
        <taxon>Chrysomeloidea</taxon>
        <taxon>Chrysomelidae</taxon>
        <taxon>Galerucinae</taxon>
        <taxon>Diabroticina</taxon>
        <taxon>Diabroticites</taxon>
        <taxon>Diabrotica</taxon>
    </lineage>
</organism>
<gene>
    <name evidence="14" type="ORF">DIABBA_LOCUS11234</name>
</gene>
<dbReference type="FunFam" id="3.20.20.140:FF:000017">
    <property type="entry name" value="Adenosine deaminase 2"/>
    <property type="match status" value="1"/>
</dbReference>
<dbReference type="Gene3D" id="3.20.20.140">
    <property type="entry name" value="Metal-dependent hydrolases"/>
    <property type="match status" value="1"/>
</dbReference>
<feature type="domain" description="Adenosine deaminase" evidence="12">
    <location>
        <begin position="198"/>
        <end position="486"/>
    </location>
</feature>
<evidence type="ECO:0000313" key="14">
    <source>
        <dbReference type="EMBL" id="CAG9838329.1"/>
    </source>
</evidence>
<evidence type="ECO:0000256" key="9">
    <source>
        <dbReference type="ARBA" id="ARBA00022801"/>
    </source>
</evidence>
<keyword evidence="7" id="KW-0479">Metal-binding</keyword>
<dbReference type="AlphaFoldDB" id="A0A9N9XED9"/>
<dbReference type="GO" id="GO:0005615">
    <property type="term" value="C:extracellular space"/>
    <property type="evidence" value="ECO:0007669"/>
    <property type="project" value="InterPro"/>
</dbReference>
<evidence type="ECO:0000256" key="3">
    <source>
        <dbReference type="ARBA" id="ARBA00006083"/>
    </source>
</evidence>
<comment type="similarity">
    <text evidence="3">Belongs to the metallo-dependent hydrolases superfamily. Adenosine and AMP deaminases family. ADGF subfamily.</text>
</comment>
<dbReference type="EC" id="3.5.4.4" evidence="4"/>
<dbReference type="GO" id="GO:0046103">
    <property type="term" value="P:inosine biosynthetic process"/>
    <property type="evidence" value="ECO:0007669"/>
    <property type="project" value="TreeGrafter"/>
</dbReference>
<comment type="cofactor">
    <cofactor evidence="1">
        <name>Zn(2+)</name>
        <dbReference type="ChEBI" id="CHEBI:29105"/>
    </cofactor>
</comment>
<reference evidence="14" key="1">
    <citation type="submission" date="2022-01" db="EMBL/GenBank/DDBJ databases">
        <authorList>
            <person name="King R."/>
        </authorList>
    </citation>
    <scope>NUCLEOTIDE SEQUENCE</scope>
</reference>
<feature type="domain" description="Adenosine/AMP deaminase N-terminal" evidence="13">
    <location>
        <begin position="19"/>
        <end position="104"/>
    </location>
</feature>
<dbReference type="OrthoDB" id="7202371at2759"/>
<dbReference type="InterPro" id="IPR006331">
    <property type="entry name" value="ADGF"/>
</dbReference>
<keyword evidence="15" id="KW-1185">Reference proteome</keyword>
<evidence type="ECO:0000259" key="13">
    <source>
        <dbReference type="Pfam" id="PF08451"/>
    </source>
</evidence>
<name>A0A9N9XED9_DIABA</name>
<evidence type="ECO:0000259" key="12">
    <source>
        <dbReference type="Pfam" id="PF00962"/>
    </source>
</evidence>
<sequence>MIRSSAFLSVISLLAVFASTTVGAMAGESDYTQQRQAILHAEKNMFIGSQLQLNDREKEVDDIVLKIKKSELQEGYKNVSSFLAAQHFFDARKKIEQSEMFSIIKKIPKGGSLHTHYLSAVSVDFIIKNITYLDNIYGCDLNGTFKLSFVNDTYKNTSCEWKKLEDYRKQDPNFDEWLYSQLSLVVENPGEVYPSANTIWAKFKKTFSTQYDMVCYRPVFEMFIYQLLKELYLDNVMYTELRGTIMPLFDLNGTLYSKKEYLEIFVQVVEQFKKDYPGFVGVRYIHSVYRGFSPDDLRKDLEDLVQLKKSFPDFIAGFDLVGYEEEGHTLFEIHDVLMDYTKELKFFFHAGETNWFGHTDENLLDAVLLNSSRIGHGFGLNKHPVVEKLARDKNICIELCPISNQVLMLIQDLRNHPVVGLMANGFPVVICNDDPSAWEATGLSYDWYVAFMAMTSEANGIQVLKQFAINSIVYSAMGDSEKQVALSQWERSWQKFIDEILALYANKV</sequence>
<dbReference type="EMBL" id="OU898282">
    <property type="protein sequence ID" value="CAG9838329.1"/>
    <property type="molecule type" value="Genomic_DNA"/>
</dbReference>
<dbReference type="InterPro" id="IPR006330">
    <property type="entry name" value="Ado/ade_deaminase"/>
</dbReference>
<dbReference type="Pfam" id="PF00962">
    <property type="entry name" value="A_deaminase"/>
    <property type="match status" value="1"/>
</dbReference>
<evidence type="ECO:0000256" key="1">
    <source>
        <dbReference type="ARBA" id="ARBA00001947"/>
    </source>
</evidence>
<comment type="catalytic activity">
    <reaction evidence="10">
        <text>adenosine + H2O + H(+) = inosine + NH4(+)</text>
        <dbReference type="Rhea" id="RHEA:24408"/>
        <dbReference type="ChEBI" id="CHEBI:15377"/>
        <dbReference type="ChEBI" id="CHEBI:15378"/>
        <dbReference type="ChEBI" id="CHEBI:16335"/>
        <dbReference type="ChEBI" id="CHEBI:17596"/>
        <dbReference type="ChEBI" id="CHEBI:28938"/>
        <dbReference type="EC" id="3.5.4.4"/>
    </reaction>
</comment>
<comment type="subcellular location">
    <subcellularLocation>
        <location evidence="2">Secreted</location>
    </subcellularLocation>
</comment>
<keyword evidence="8 11" id="KW-0732">Signal</keyword>
<dbReference type="InterPro" id="IPR032466">
    <property type="entry name" value="Metal_Hydrolase"/>
</dbReference>
<dbReference type="PANTHER" id="PTHR11409">
    <property type="entry name" value="ADENOSINE DEAMINASE"/>
    <property type="match status" value="1"/>
</dbReference>
<keyword evidence="6" id="KW-0964">Secreted</keyword>
<dbReference type="GO" id="GO:0046872">
    <property type="term" value="F:metal ion binding"/>
    <property type="evidence" value="ECO:0007669"/>
    <property type="project" value="UniProtKB-KW"/>
</dbReference>
<dbReference type="SUPFAM" id="SSF51556">
    <property type="entry name" value="Metallo-dependent hydrolases"/>
    <property type="match status" value="1"/>
</dbReference>
<evidence type="ECO:0000256" key="5">
    <source>
        <dbReference type="ARBA" id="ARBA00018099"/>
    </source>
</evidence>
<dbReference type="PANTHER" id="PTHR11409:SF39">
    <property type="entry name" value="ADENOSINE DEAMINASE 2"/>
    <property type="match status" value="1"/>
</dbReference>
<dbReference type="InterPro" id="IPR013659">
    <property type="entry name" value="A_deaminase_N"/>
</dbReference>
<dbReference type="Proteomes" id="UP001153709">
    <property type="component" value="Chromosome 7"/>
</dbReference>
<evidence type="ECO:0000256" key="8">
    <source>
        <dbReference type="ARBA" id="ARBA00022729"/>
    </source>
</evidence>
<evidence type="ECO:0000256" key="11">
    <source>
        <dbReference type="SAM" id="SignalP"/>
    </source>
</evidence>
<proteinExistence type="inferred from homology"/>
<feature type="signal peptide" evidence="11">
    <location>
        <begin position="1"/>
        <end position="26"/>
    </location>
</feature>
<dbReference type="InterPro" id="IPR001365">
    <property type="entry name" value="A_deaminase_dom"/>
</dbReference>
<dbReference type="Pfam" id="PF08451">
    <property type="entry name" value="A_deaminase_N"/>
    <property type="match status" value="1"/>
</dbReference>
<evidence type="ECO:0000256" key="2">
    <source>
        <dbReference type="ARBA" id="ARBA00004613"/>
    </source>
</evidence>
<evidence type="ECO:0000256" key="6">
    <source>
        <dbReference type="ARBA" id="ARBA00022525"/>
    </source>
</evidence>
<evidence type="ECO:0000256" key="10">
    <source>
        <dbReference type="ARBA" id="ARBA00047764"/>
    </source>
</evidence>